<keyword evidence="2 5" id="KW-0812">Transmembrane</keyword>
<proteinExistence type="predicted"/>
<reference evidence="7 8" key="1">
    <citation type="submission" date="2021-04" db="EMBL/GenBank/DDBJ databases">
        <title>The genome sequence of type strain Ideonella paludis KCTC 32238.</title>
        <authorList>
            <person name="Liu Y."/>
        </authorList>
    </citation>
    <scope>NUCLEOTIDE SEQUENCE [LARGE SCALE GENOMIC DNA]</scope>
    <source>
        <strain evidence="7 8">KCTC 32238</strain>
    </source>
</reference>
<feature type="transmembrane region" description="Helical" evidence="5">
    <location>
        <begin position="148"/>
        <end position="169"/>
    </location>
</feature>
<evidence type="ECO:0000256" key="3">
    <source>
        <dbReference type="ARBA" id="ARBA00022989"/>
    </source>
</evidence>
<evidence type="ECO:0000313" key="7">
    <source>
        <dbReference type="EMBL" id="MBQ0937187.1"/>
    </source>
</evidence>
<sequence>MVMVGVSPTKSVAMVAVVLCGCVFLWLRHYRASLLALTFGLVPMDMSKAVFPPLELYYSPGLYLYAPQALSIVLLGMAFVRWFMVTKRLPKFEPIDGLVAVFLTWVWISAIGSPQGALALATALAYTLIVAAYYAAVVSVREMRDVRAILFGVGAIVLLQLIWVALQVVTKQPLGLPGSKNETSAFMVNFGGAGEAIRPGGFAGHPNGLAHHMVMVIPVALSFALLGFRFISARVMAFVWAVLLVAAVMLVQTLSRGGWLSAGIAGLVLFAVMTRLGAISGRRLAGAVLMSIAALMLLVAIFPQTILRLTESDDRSLEGRMVLNDQAMAIIEGNPLKGVGLGAYNRSTYAYNGPLYATVSEDFQKQLRTVVVHNGYLLMAAELGIPALLLFFVILIKFLRTPWPLNRFKDPVLLTLAMGLLASLLGQAIYFSSDNYYVDQRVAMLWMTAGLLRAVTRLASEAPSEPAA</sequence>
<keyword evidence="4 5" id="KW-0472">Membrane</keyword>
<feature type="transmembrane region" description="Helical" evidence="5">
    <location>
        <begin position="95"/>
        <end position="112"/>
    </location>
</feature>
<evidence type="ECO:0000256" key="4">
    <source>
        <dbReference type="ARBA" id="ARBA00023136"/>
    </source>
</evidence>
<feature type="transmembrane region" description="Helical" evidence="5">
    <location>
        <begin position="376"/>
        <end position="399"/>
    </location>
</feature>
<dbReference type="InterPro" id="IPR051533">
    <property type="entry name" value="WaaL-like"/>
</dbReference>
<comment type="caution">
    <text evidence="7">The sequence shown here is derived from an EMBL/GenBank/DDBJ whole genome shotgun (WGS) entry which is preliminary data.</text>
</comment>
<keyword evidence="7" id="KW-0436">Ligase</keyword>
<dbReference type="PANTHER" id="PTHR37422">
    <property type="entry name" value="TEICHURONIC ACID BIOSYNTHESIS PROTEIN TUAE"/>
    <property type="match status" value="1"/>
</dbReference>
<feature type="transmembrane region" description="Helical" evidence="5">
    <location>
        <begin position="411"/>
        <end position="431"/>
    </location>
</feature>
<dbReference type="GO" id="GO:0016874">
    <property type="term" value="F:ligase activity"/>
    <property type="evidence" value="ECO:0007669"/>
    <property type="project" value="UniProtKB-KW"/>
</dbReference>
<feature type="transmembrane region" description="Helical" evidence="5">
    <location>
        <begin position="284"/>
        <end position="307"/>
    </location>
</feature>
<evidence type="ECO:0000256" key="2">
    <source>
        <dbReference type="ARBA" id="ARBA00022692"/>
    </source>
</evidence>
<evidence type="ECO:0000259" key="6">
    <source>
        <dbReference type="Pfam" id="PF04932"/>
    </source>
</evidence>
<protein>
    <submittedName>
        <fullName evidence="7">O-antigen ligase family protein</fullName>
    </submittedName>
</protein>
<feature type="transmembrane region" description="Helical" evidence="5">
    <location>
        <begin position="63"/>
        <end position="83"/>
    </location>
</feature>
<keyword evidence="8" id="KW-1185">Reference proteome</keyword>
<gene>
    <name evidence="7" type="ORF">KAK11_17810</name>
</gene>
<comment type="subcellular location">
    <subcellularLocation>
        <location evidence="1">Membrane</location>
        <topology evidence="1">Multi-pass membrane protein</topology>
    </subcellularLocation>
</comment>
<feature type="transmembrane region" description="Helical" evidence="5">
    <location>
        <begin position="235"/>
        <end position="252"/>
    </location>
</feature>
<accession>A0ABS5E1A8</accession>
<name>A0ABS5E1A8_9BURK</name>
<dbReference type="EMBL" id="JAGQDG010000007">
    <property type="protein sequence ID" value="MBQ0937187.1"/>
    <property type="molecule type" value="Genomic_DNA"/>
</dbReference>
<evidence type="ECO:0000256" key="1">
    <source>
        <dbReference type="ARBA" id="ARBA00004141"/>
    </source>
</evidence>
<feature type="transmembrane region" description="Helical" evidence="5">
    <location>
        <begin position="258"/>
        <end position="277"/>
    </location>
</feature>
<evidence type="ECO:0000256" key="5">
    <source>
        <dbReference type="SAM" id="Phobius"/>
    </source>
</evidence>
<dbReference type="Pfam" id="PF04932">
    <property type="entry name" value="Wzy_C"/>
    <property type="match status" value="1"/>
</dbReference>
<dbReference type="PANTHER" id="PTHR37422:SF13">
    <property type="entry name" value="LIPOPOLYSACCHARIDE BIOSYNTHESIS PROTEIN PA4999-RELATED"/>
    <property type="match status" value="1"/>
</dbReference>
<dbReference type="InterPro" id="IPR007016">
    <property type="entry name" value="O-antigen_ligase-rel_domated"/>
</dbReference>
<feature type="transmembrane region" description="Helical" evidence="5">
    <location>
        <begin position="209"/>
        <end position="228"/>
    </location>
</feature>
<organism evidence="7 8">
    <name type="scientific">Ideonella paludis</name>
    <dbReference type="NCBI Taxonomy" id="1233411"/>
    <lineage>
        <taxon>Bacteria</taxon>
        <taxon>Pseudomonadati</taxon>
        <taxon>Pseudomonadota</taxon>
        <taxon>Betaproteobacteria</taxon>
        <taxon>Burkholderiales</taxon>
        <taxon>Sphaerotilaceae</taxon>
        <taxon>Ideonella</taxon>
    </lineage>
</organism>
<evidence type="ECO:0000313" key="8">
    <source>
        <dbReference type="Proteomes" id="UP000672097"/>
    </source>
</evidence>
<keyword evidence="3 5" id="KW-1133">Transmembrane helix</keyword>
<feature type="domain" description="O-antigen ligase-related" evidence="6">
    <location>
        <begin position="242"/>
        <end position="392"/>
    </location>
</feature>
<feature type="transmembrane region" description="Helical" evidence="5">
    <location>
        <begin position="12"/>
        <end position="27"/>
    </location>
</feature>
<feature type="transmembrane region" description="Helical" evidence="5">
    <location>
        <begin position="118"/>
        <end position="136"/>
    </location>
</feature>
<dbReference type="Proteomes" id="UP000672097">
    <property type="component" value="Unassembled WGS sequence"/>
</dbReference>